<dbReference type="InterPro" id="IPR026870">
    <property type="entry name" value="Zinc_ribbon_dom"/>
</dbReference>
<dbReference type="AlphaFoldDB" id="A0A7W3ZEK7"/>
<comment type="caution">
    <text evidence="2">The sequence shown here is derived from an EMBL/GenBank/DDBJ whole genome shotgun (WGS) entry which is preliminary data.</text>
</comment>
<name>A0A7W3ZEK7_9PSEU</name>
<dbReference type="Pfam" id="PF13768">
    <property type="entry name" value="VWA_3"/>
    <property type="match status" value="1"/>
</dbReference>
<evidence type="ECO:0000259" key="1">
    <source>
        <dbReference type="SMART" id="SM00327"/>
    </source>
</evidence>
<feature type="domain" description="VWFA" evidence="1">
    <location>
        <begin position="42"/>
        <end position="220"/>
    </location>
</feature>
<dbReference type="SUPFAM" id="SSF53300">
    <property type="entry name" value="vWA-like"/>
    <property type="match status" value="1"/>
</dbReference>
<gene>
    <name evidence="2" type="ORF">H4281_35840</name>
</gene>
<organism evidence="2 3">
    <name type="scientific">Amycolatopsis dendrobii</name>
    <dbReference type="NCBI Taxonomy" id="2760662"/>
    <lineage>
        <taxon>Bacteria</taxon>
        <taxon>Bacillati</taxon>
        <taxon>Actinomycetota</taxon>
        <taxon>Actinomycetes</taxon>
        <taxon>Pseudonocardiales</taxon>
        <taxon>Pseudonocardiaceae</taxon>
        <taxon>Amycolatopsis</taxon>
    </lineage>
</organism>
<proteinExistence type="predicted"/>
<dbReference type="PANTHER" id="PTHR45737">
    <property type="entry name" value="VON WILLEBRAND FACTOR A DOMAIN-CONTAINING PROTEIN 5A"/>
    <property type="match status" value="1"/>
</dbReference>
<dbReference type="Gene3D" id="2.60.40.3670">
    <property type="match status" value="1"/>
</dbReference>
<protein>
    <submittedName>
        <fullName evidence="2">VWA domain-containing protein</fullName>
    </submittedName>
</protein>
<dbReference type="EMBL" id="JACGZW010000014">
    <property type="protein sequence ID" value="MBB1158550.1"/>
    <property type="molecule type" value="Genomic_DNA"/>
</dbReference>
<dbReference type="Pfam" id="PF13240">
    <property type="entry name" value="Zn_Ribbon_1"/>
    <property type="match status" value="1"/>
</dbReference>
<reference evidence="2 3" key="1">
    <citation type="submission" date="2020-08" db="EMBL/GenBank/DDBJ databases">
        <title>Amycolatopsis sp. nov. DR6-1 isolated from Dendrobium heterocarpum.</title>
        <authorList>
            <person name="Tedsree N."/>
            <person name="Kuncharoen N."/>
            <person name="Likhitwitayawuid K."/>
            <person name="Tanasupawat S."/>
        </authorList>
    </citation>
    <scope>NUCLEOTIDE SEQUENCE [LARGE SCALE GENOMIC DNA]</scope>
    <source>
        <strain evidence="2 3">DR6-1</strain>
    </source>
</reference>
<keyword evidence="3" id="KW-1185">Reference proteome</keyword>
<dbReference type="InterPro" id="IPR036465">
    <property type="entry name" value="vWFA_dom_sf"/>
</dbReference>
<dbReference type="SMART" id="SM00327">
    <property type="entry name" value="VWA"/>
    <property type="match status" value="1"/>
</dbReference>
<dbReference type="RefSeq" id="WP_182895302.1">
    <property type="nucleotide sequence ID" value="NZ_JACGZW010000014.1"/>
</dbReference>
<dbReference type="Gene3D" id="3.40.50.410">
    <property type="entry name" value="von Willebrand factor, type A domain"/>
    <property type="match status" value="1"/>
</dbReference>
<evidence type="ECO:0000313" key="3">
    <source>
        <dbReference type="Proteomes" id="UP000526734"/>
    </source>
</evidence>
<sequence length="465" mass="49899">MSRGWDVEVHQNRYLGEGDTAMQAVVTVSARDDGGAAGARPPGAEVLLVDCSTSMRYPPTKIAAARRAAAAAIWALPDGVAFAVVRGTERADLAYPAEPGLAVASDETRAAAVAAVERFVAVGGTAMGTWLECARHLFVSAPDTVRHAILLTDGNNQSQSAEALRRELDACEGQFVCDARGIGDGWQRAELVEIGRVLRGSVDSVVRDEDLVEDFRALMAAALAKVIPSARLRIGVTEQTTLRFVKQVWPSEYDLTSRCVRDGDGKTVLSLGSWSAGETREFQLAVEVSADAPPEYGSDRMLAWVEVEGAPDSAAPVLAHWTRDPVAPTLVDPKVRRYTMHAELSEALVNADEAYAAGDHARAAREWGRAVEIATRTSNKEVLRRLARVVETDGDDVRLRPEVTRSELLNLLVSTVSNVGDEPRDARPAPPPDAEPAICPHCQTPNPSGARFCEECGERFDGGAA</sequence>
<dbReference type="Gene3D" id="1.20.120.1690">
    <property type="match status" value="1"/>
</dbReference>
<dbReference type="InterPro" id="IPR002035">
    <property type="entry name" value="VWF_A"/>
</dbReference>
<dbReference type="CDD" id="cd00198">
    <property type="entry name" value="vWFA"/>
    <property type="match status" value="1"/>
</dbReference>
<evidence type="ECO:0000313" key="2">
    <source>
        <dbReference type="EMBL" id="MBB1158550.1"/>
    </source>
</evidence>
<dbReference type="PANTHER" id="PTHR45737:SF6">
    <property type="entry name" value="VON WILLEBRAND FACTOR A DOMAIN-CONTAINING PROTEIN 5A"/>
    <property type="match status" value="1"/>
</dbReference>
<dbReference type="Proteomes" id="UP000526734">
    <property type="component" value="Unassembled WGS sequence"/>
</dbReference>
<accession>A0A7W3ZEK7</accession>